<dbReference type="Gene3D" id="3.20.20.70">
    <property type="entry name" value="Aldolase class I"/>
    <property type="match status" value="1"/>
</dbReference>
<protein>
    <submittedName>
        <fullName evidence="4">Nitronate monooxygenase family protein</fullName>
        <ecNumber evidence="4">1.13.12.-</ecNumber>
    </submittedName>
</protein>
<sequence>MALNSRICGMLGIDYPIVLAGMGGASVPRLAAAVSNAGGLGVLGAAACSPEQLRAWIRETRALTDKPFGVDTLLPASVRRGSAPQTGAAPADPRAVLADYQAFTRDFMEREGLEIVARDSGRAVTEGAANGGAALFSKEFFEAQMEVVVEEKVPVYAAGLGNPGPWMDRLHANGTVVMAVVGKVKHALQVVESGIDVIVAQGHDGGGHNSPIGTISLIPQVVDAVGDRVPVLGAGGISDGRGVAAAFMLGAEGAWVGTAFLATEEAGIEDFQKEAIVDSGDADTVVSRSITGKPARMIRSKWADAWVAAGKEPLPMPYQSMIAGPVMASGIRAKRKDIIPGFAGQGMGLIHAVRPAAEVMRDLVADAERALGRAAGLR</sequence>
<comment type="caution">
    <text evidence="4">The sequence shown here is derived from an EMBL/GenBank/DDBJ whole genome shotgun (WGS) entry which is preliminary data.</text>
</comment>
<accession>A0ABT8ZQK8</accession>
<dbReference type="InterPro" id="IPR013785">
    <property type="entry name" value="Aldolase_TIM"/>
</dbReference>
<keyword evidence="5" id="KW-1185">Reference proteome</keyword>
<name>A0ABT8ZQK8_9SPHN</name>
<keyword evidence="1" id="KW-0285">Flavoprotein</keyword>
<dbReference type="PANTHER" id="PTHR32332:SF38">
    <property type="entry name" value="MONOOXYGENASE RV1533-RELATED"/>
    <property type="match status" value="1"/>
</dbReference>
<dbReference type="GO" id="GO:0004497">
    <property type="term" value="F:monooxygenase activity"/>
    <property type="evidence" value="ECO:0007669"/>
    <property type="project" value="UniProtKB-KW"/>
</dbReference>
<evidence type="ECO:0000256" key="1">
    <source>
        <dbReference type="ARBA" id="ARBA00022630"/>
    </source>
</evidence>
<dbReference type="EC" id="1.13.12.-" evidence="4"/>
<evidence type="ECO:0000256" key="2">
    <source>
        <dbReference type="ARBA" id="ARBA00022643"/>
    </source>
</evidence>
<gene>
    <name evidence="4" type="ORF">Q4610_17450</name>
</gene>
<organism evidence="4 5">
    <name type="scientific">Sphingobium cyanobacteriorum</name>
    <dbReference type="NCBI Taxonomy" id="3063954"/>
    <lineage>
        <taxon>Bacteria</taxon>
        <taxon>Pseudomonadati</taxon>
        <taxon>Pseudomonadota</taxon>
        <taxon>Alphaproteobacteria</taxon>
        <taxon>Sphingomonadales</taxon>
        <taxon>Sphingomonadaceae</taxon>
        <taxon>Sphingobium</taxon>
    </lineage>
</organism>
<evidence type="ECO:0000313" key="5">
    <source>
        <dbReference type="Proteomes" id="UP001176471"/>
    </source>
</evidence>
<dbReference type="PANTHER" id="PTHR32332">
    <property type="entry name" value="2-NITROPROPANE DIOXYGENASE"/>
    <property type="match status" value="1"/>
</dbReference>
<dbReference type="Pfam" id="PF03060">
    <property type="entry name" value="NMO"/>
    <property type="match status" value="1"/>
</dbReference>
<keyword evidence="2" id="KW-0288">FMN</keyword>
<dbReference type="SUPFAM" id="SSF51412">
    <property type="entry name" value="Inosine monophosphate dehydrogenase (IMPDH)"/>
    <property type="match status" value="1"/>
</dbReference>
<dbReference type="EMBL" id="JAUQOM010000012">
    <property type="protein sequence ID" value="MDO7836835.1"/>
    <property type="molecule type" value="Genomic_DNA"/>
</dbReference>
<evidence type="ECO:0000313" key="4">
    <source>
        <dbReference type="EMBL" id="MDO7836835.1"/>
    </source>
</evidence>
<dbReference type="RefSeq" id="WP_046408745.1">
    <property type="nucleotide sequence ID" value="NZ_JAUQOM010000012.1"/>
</dbReference>
<dbReference type="CDD" id="cd04730">
    <property type="entry name" value="NPD_like"/>
    <property type="match status" value="1"/>
</dbReference>
<dbReference type="InterPro" id="IPR004136">
    <property type="entry name" value="NMO"/>
</dbReference>
<evidence type="ECO:0000256" key="3">
    <source>
        <dbReference type="ARBA" id="ARBA00023002"/>
    </source>
</evidence>
<proteinExistence type="predicted"/>
<reference evidence="4" key="1">
    <citation type="submission" date="2023-07" db="EMBL/GenBank/DDBJ databases">
        <title>Bacterial whole genome sequence for Sphingobium sp. HBC34.</title>
        <authorList>
            <person name="Le V."/>
            <person name="Ko S.-R."/>
            <person name="Ahn C.-Y."/>
            <person name="Oh H.-M."/>
        </authorList>
    </citation>
    <scope>NUCLEOTIDE SEQUENCE</scope>
    <source>
        <strain evidence="4">HBC34</strain>
    </source>
</reference>
<dbReference type="Proteomes" id="UP001176471">
    <property type="component" value="Unassembled WGS sequence"/>
</dbReference>
<keyword evidence="4" id="KW-0503">Monooxygenase</keyword>
<keyword evidence="3 4" id="KW-0560">Oxidoreductase</keyword>